<gene>
    <name evidence="2" type="ORF">RT717_28350</name>
</gene>
<proteinExistence type="predicted"/>
<sequence length="426" mass="47157">MKTLNKFLGILIVLGLSATSTLMAQQPDLQFYRTNDVKGRNVFETTKADTIPFDGLKVRVGGDFAIEFQGINQTNSLDSLLDLGTNLNLPTANLNLDVQLSDGMRMHLRTYLSARHHNESWVKGGYIQIDKLDFIKPGFAAELMKVVTFRVGLDEINFGDAHFRRTDNARAIFNPFVGNYIMDSFTTEAFIEANAQTNGFIGVLGISNGKLNQSVVVTPTTDNKISFYGKVGYDKQFNDDLRFRITGSWYMNSGLSTGSYLYGGDRAGDRYYNTLISLAEAASGVNATSAFANARFNPRFKQMTAIQINPFLKYQGLELFGIYEIVSNSKDQGSGSYTQTAVEAIYRIGAAEKVFLGGRYNSVNGKATDAATTQKISRINLGGGWFMTDNVVAKLEYVNQQYTEGWTGKYNDAEFKGIMIEAAISF</sequence>
<dbReference type="SUPFAM" id="SSF56935">
    <property type="entry name" value="Porins"/>
    <property type="match status" value="1"/>
</dbReference>
<name>A0ABZ0IRJ1_9BACT</name>
<evidence type="ECO:0000313" key="3">
    <source>
        <dbReference type="Proteomes" id="UP001302349"/>
    </source>
</evidence>
<reference evidence="2 3" key="1">
    <citation type="journal article" date="2023" name="Microbiol. Resour. Announc.">
        <title>Complete Genome Sequence of Imperialibacter roseus strain P4T.</title>
        <authorList>
            <person name="Tizabi D.R."/>
            <person name="Bachvaroff T."/>
            <person name="Hill R.T."/>
        </authorList>
    </citation>
    <scope>NUCLEOTIDE SEQUENCE [LARGE SCALE GENOMIC DNA]</scope>
    <source>
        <strain evidence="2 3">P4T</strain>
    </source>
</reference>
<evidence type="ECO:0008006" key="4">
    <source>
        <dbReference type="Google" id="ProtNLM"/>
    </source>
</evidence>
<organism evidence="2 3">
    <name type="scientific">Imperialibacter roseus</name>
    <dbReference type="NCBI Taxonomy" id="1324217"/>
    <lineage>
        <taxon>Bacteria</taxon>
        <taxon>Pseudomonadati</taxon>
        <taxon>Bacteroidota</taxon>
        <taxon>Cytophagia</taxon>
        <taxon>Cytophagales</taxon>
        <taxon>Flammeovirgaceae</taxon>
        <taxon>Imperialibacter</taxon>
    </lineage>
</organism>
<keyword evidence="3" id="KW-1185">Reference proteome</keyword>
<feature type="chain" id="PRO_5046920689" description="Porin" evidence="1">
    <location>
        <begin position="25"/>
        <end position="426"/>
    </location>
</feature>
<dbReference type="EMBL" id="CP136051">
    <property type="protein sequence ID" value="WOK06980.1"/>
    <property type="molecule type" value="Genomic_DNA"/>
</dbReference>
<dbReference type="RefSeq" id="WP_317489670.1">
    <property type="nucleotide sequence ID" value="NZ_CP136051.1"/>
</dbReference>
<accession>A0ABZ0IRJ1</accession>
<protein>
    <recommendedName>
        <fullName evidence="4">Porin</fullName>
    </recommendedName>
</protein>
<keyword evidence="1" id="KW-0732">Signal</keyword>
<feature type="signal peptide" evidence="1">
    <location>
        <begin position="1"/>
        <end position="24"/>
    </location>
</feature>
<dbReference type="Proteomes" id="UP001302349">
    <property type="component" value="Chromosome"/>
</dbReference>
<evidence type="ECO:0000313" key="2">
    <source>
        <dbReference type="EMBL" id="WOK06980.1"/>
    </source>
</evidence>
<evidence type="ECO:0000256" key="1">
    <source>
        <dbReference type="SAM" id="SignalP"/>
    </source>
</evidence>